<feature type="region of interest" description="Disordered" evidence="2">
    <location>
        <begin position="250"/>
        <end position="276"/>
    </location>
</feature>
<dbReference type="Pfam" id="PF04203">
    <property type="entry name" value="Sortase"/>
    <property type="match status" value="1"/>
</dbReference>
<feature type="transmembrane region" description="Helical" evidence="3">
    <location>
        <begin position="374"/>
        <end position="398"/>
    </location>
</feature>
<feature type="transmembrane region" description="Helical" evidence="3">
    <location>
        <begin position="46"/>
        <end position="65"/>
    </location>
</feature>
<dbReference type="InterPro" id="IPR005754">
    <property type="entry name" value="Sortase"/>
</dbReference>
<name>A0A094PVY8_9ZZZZ</name>
<organism evidence="4">
    <name type="scientific">freshwater metagenome</name>
    <dbReference type="NCBI Taxonomy" id="449393"/>
    <lineage>
        <taxon>unclassified sequences</taxon>
        <taxon>metagenomes</taxon>
        <taxon>ecological metagenomes</taxon>
    </lineage>
</organism>
<evidence type="ECO:0000256" key="1">
    <source>
        <dbReference type="ARBA" id="ARBA00022801"/>
    </source>
</evidence>
<evidence type="ECO:0000256" key="3">
    <source>
        <dbReference type="SAM" id="Phobius"/>
    </source>
</evidence>
<keyword evidence="3" id="KW-0812">Transmembrane</keyword>
<dbReference type="SUPFAM" id="SSF63817">
    <property type="entry name" value="Sortase"/>
    <property type="match status" value="1"/>
</dbReference>
<keyword evidence="3" id="KW-0472">Membrane</keyword>
<evidence type="ECO:0000256" key="2">
    <source>
        <dbReference type="SAM" id="MobiDB-lite"/>
    </source>
</evidence>
<reference evidence="4" key="1">
    <citation type="submission" date="2014-06" db="EMBL/GenBank/DDBJ databases">
        <title>Key roles for freshwater Actinobacteria revealed by deep metagenomic sequencing.</title>
        <authorList>
            <person name="Ghai R."/>
            <person name="Mizuno C.M."/>
            <person name="Picazo A."/>
            <person name="Camacho A."/>
            <person name="Rodriguez-Valera F."/>
        </authorList>
    </citation>
    <scope>NUCLEOTIDE SEQUENCE</scope>
</reference>
<gene>
    <name evidence="4" type="ORF">GM51_13685</name>
</gene>
<dbReference type="EMBL" id="JNSL01000098">
    <property type="protein sequence ID" value="KGA15925.1"/>
    <property type="molecule type" value="Genomic_DNA"/>
</dbReference>
<evidence type="ECO:0008006" key="5">
    <source>
        <dbReference type="Google" id="ProtNLM"/>
    </source>
</evidence>
<proteinExistence type="predicted"/>
<evidence type="ECO:0000313" key="4">
    <source>
        <dbReference type="EMBL" id="KGA15925.1"/>
    </source>
</evidence>
<dbReference type="GO" id="GO:0016787">
    <property type="term" value="F:hydrolase activity"/>
    <property type="evidence" value="ECO:0007669"/>
    <property type="project" value="UniProtKB-KW"/>
</dbReference>
<feature type="transmembrane region" description="Helical" evidence="3">
    <location>
        <begin position="346"/>
        <end position="367"/>
    </location>
</feature>
<protein>
    <recommendedName>
        <fullName evidence="5">Sortase</fullName>
    </recommendedName>
</protein>
<feature type="compositionally biased region" description="Low complexity" evidence="2">
    <location>
        <begin position="1"/>
        <end position="20"/>
    </location>
</feature>
<dbReference type="Gene3D" id="2.40.260.10">
    <property type="entry name" value="Sortase"/>
    <property type="match status" value="1"/>
</dbReference>
<sequence length="402" mass="41209">MTTVLDSKTSTQSSSDSDFSVEPDAVSEPLAEEFNEPSRSLTTGQLVGLWIVIAVIILGIVLYLVEPMFQQREQGLLLERYRTSIDKAANQSTGLGGVEVSTIAPSIGSAVGILEIGAIGMRQVVVEGTASSNTMVGPGHVPGTAAPGQPGNAVIVGRNSMYGGPFGDLSKMAVGDQIVVSTTQGQSLYEVTDAGSVQLNNAATPTAAPKVPAPTPVSTTTSTTVAPEGDAAVTETTVVETTTTVAAEETTTTVEGDTTTTSEAPTTTTTEVSESALAGGSIPLNSLYGTSTDDRLTLVTSGSALPWNSGEATVVIAVMKGKPFEPTPQNGRSVNGAGNEGDSSKWPVTILAFLCLAAAVAGAVLLYRRTTPKIAYLLTVPPLLAFAILASESFSLLLPAWS</sequence>
<feature type="region of interest" description="Disordered" evidence="2">
    <location>
        <begin position="1"/>
        <end position="34"/>
    </location>
</feature>
<feature type="region of interest" description="Disordered" evidence="2">
    <location>
        <begin position="205"/>
        <end position="224"/>
    </location>
</feature>
<keyword evidence="3" id="KW-1133">Transmembrane helix</keyword>
<dbReference type="AlphaFoldDB" id="A0A094PVY8"/>
<comment type="caution">
    <text evidence="4">The sequence shown here is derived from an EMBL/GenBank/DDBJ whole genome shotgun (WGS) entry which is preliminary data.</text>
</comment>
<accession>A0A094PVY8</accession>
<keyword evidence="1" id="KW-0378">Hydrolase</keyword>
<dbReference type="InterPro" id="IPR023365">
    <property type="entry name" value="Sortase_dom-sf"/>
</dbReference>